<keyword evidence="1" id="KW-0812">Transmembrane</keyword>
<feature type="transmembrane region" description="Helical" evidence="1">
    <location>
        <begin position="14"/>
        <end position="32"/>
    </location>
</feature>
<dbReference type="AlphaFoldDB" id="A0A1F7XC03"/>
<proteinExistence type="predicted"/>
<dbReference type="Proteomes" id="UP000179013">
    <property type="component" value="Unassembled WGS sequence"/>
</dbReference>
<keyword evidence="1" id="KW-1133">Transmembrane helix</keyword>
<feature type="transmembrane region" description="Helical" evidence="1">
    <location>
        <begin position="44"/>
        <end position="63"/>
    </location>
</feature>
<keyword evidence="1" id="KW-0472">Membrane</keyword>
<dbReference type="EMBL" id="MGFU01000035">
    <property type="protein sequence ID" value="OGM12550.1"/>
    <property type="molecule type" value="Genomic_DNA"/>
</dbReference>
<evidence type="ECO:0000256" key="1">
    <source>
        <dbReference type="SAM" id="Phobius"/>
    </source>
</evidence>
<feature type="domain" description="DUF5652" evidence="2">
    <location>
        <begin position="10"/>
        <end position="70"/>
    </location>
</feature>
<protein>
    <recommendedName>
        <fullName evidence="2">DUF5652 domain-containing protein</fullName>
    </recommendedName>
</protein>
<dbReference type="Pfam" id="PF18893">
    <property type="entry name" value="DUF5652"/>
    <property type="match status" value="1"/>
</dbReference>
<sequence>MQTFESFGKNYSQLFMYLIPFLLFDVIMRGMALWRASRAGQKGWFIALLIVNSLGLLPLFYLLTHKSKKKISHGS</sequence>
<organism evidence="3 4">
    <name type="scientific">Candidatus Woesebacteria bacterium RBG_16_39_8b</name>
    <dbReference type="NCBI Taxonomy" id="1802482"/>
    <lineage>
        <taxon>Bacteria</taxon>
        <taxon>Candidatus Woeseibacteriota</taxon>
    </lineage>
</organism>
<accession>A0A1F7XC03</accession>
<reference evidence="3 4" key="1">
    <citation type="journal article" date="2016" name="Nat. Commun.">
        <title>Thousands of microbial genomes shed light on interconnected biogeochemical processes in an aquifer system.</title>
        <authorList>
            <person name="Anantharaman K."/>
            <person name="Brown C.T."/>
            <person name="Hug L.A."/>
            <person name="Sharon I."/>
            <person name="Castelle C.J."/>
            <person name="Probst A.J."/>
            <person name="Thomas B.C."/>
            <person name="Singh A."/>
            <person name="Wilkins M.J."/>
            <person name="Karaoz U."/>
            <person name="Brodie E.L."/>
            <person name="Williams K.H."/>
            <person name="Hubbard S.S."/>
            <person name="Banfield J.F."/>
        </authorList>
    </citation>
    <scope>NUCLEOTIDE SEQUENCE [LARGE SCALE GENOMIC DNA]</scope>
</reference>
<name>A0A1F7XC03_9BACT</name>
<evidence type="ECO:0000313" key="3">
    <source>
        <dbReference type="EMBL" id="OGM12550.1"/>
    </source>
</evidence>
<dbReference type="InterPro" id="IPR043712">
    <property type="entry name" value="DUF5652"/>
</dbReference>
<gene>
    <name evidence="3" type="ORF">A2V80_01000</name>
</gene>
<comment type="caution">
    <text evidence="3">The sequence shown here is derived from an EMBL/GenBank/DDBJ whole genome shotgun (WGS) entry which is preliminary data.</text>
</comment>
<evidence type="ECO:0000259" key="2">
    <source>
        <dbReference type="Pfam" id="PF18893"/>
    </source>
</evidence>
<evidence type="ECO:0000313" key="4">
    <source>
        <dbReference type="Proteomes" id="UP000179013"/>
    </source>
</evidence>